<dbReference type="InterPro" id="IPR050083">
    <property type="entry name" value="HtpX_protease"/>
</dbReference>
<sequence length="516" mass="59152">MKNYYKVMLKKALLSMTLLFGIVFAAATAIIWKVGLDLRYGILASIIIVAIQFLISPIIIEIIYDIMFYKPEIFFSEEVLQFIDETCKELNISKPKIGIIKDGNPNAFTYGYTPKNARLVVTTGLLEILTEEEQKAVISHELGHIKHYDFIVMMLVSLIPMILYQIYISTKSKKENVAYFIGIGAYIVYILSGLFVLSFSRIREYYADNFSKDIMGSGEPLKSALIKIAYGTASREKGKEPEASCMAFTNNIQNDAFMLSSYKLNEENKIDNKLMKWDIKNLWGRWYEFNSTHPLTARRIFALTGEKIEDIHVSLKDVTRFLCEVFINILPWIVLILPVFVFGFDNIMQRDIFGALIDAFWNKPLLISILGISILIKYYYSFRGNHEEIKIYELLAREDASPVKGIPAILRGKIIGKGIPGLFCSEDLVIDDGTGIMLVDYRQPLRIFEFIFGVFKVENMKEKEVEVVGWYKRGMRPYFVCLSIITDDNSRICFNYILRQLLGYGLILIGILLAIV</sequence>
<evidence type="ECO:0000256" key="2">
    <source>
        <dbReference type="ARBA" id="ARBA00022475"/>
    </source>
</evidence>
<keyword evidence="7" id="KW-0862">Zinc</keyword>
<proteinExistence type="predicted"/>
<keyword evidence="2" id="KW-1003">Cell membrane</keyword>
<dbReference type="Gene3D" id="3.30.2010.10">
    <property type="entry name" value="Metalloproteases ('zincins'), catalytic domain"/>
    <property type="match status" value="1"/>
</dbReference>
<feature type="transmembrane region" description="Helical" evidence="11">
    <location>
        <begin position="38"/>
        <end position="60"/>
    </location>
</feature>
<keyword evidence="5" id="KW-0479">Metal-binding</keyword>
<dbReference type="InterPro" id="IPR001915">
    <property type="entry name" value="Peptidase_M48"/>
</dbReference>
<reference evidence="13" key="1">
    <citation type="submission" date="2022-12" db="EMBL/GenBank/DDBJ databases">
        <authorList>
            <person name="Wang J."/>
        </authorList>
    </citation>
    <scope>NUCLEOTIDE SEQUENCE</scope>
    <source>
        <strain evidence="13">HY-45-18</strain>
    </source>
</reference>
<keyword evidence="9 13" id="KW-0482">Metalloprotease</keyword>
<feature type="transmembrane region" description="Helical" evidence="11">
    <location>
        <begin position="496"/>
        <end position="515"/>
    </location>
</feature>
<evidence type="ECO:0000256" key="11">
    <source>
        <dbReference type="SAM" id="Phobius"/>
    </source>
</evidence>
<dbReference type="Pfam" id="PF01435">
    <property type="entry name" value="Peptidase_M48"/>
    <property type="match status" value="1"/>
</dbReference>
<keyword evidence="10 11" id="KW-0472">Membrane</keyword>
<dbReference type="PANTHER" id="PTHR43221">
    <property type="entry name" value="PROTEASE HTPX"/>
    <property type="match status" value="1"/>
</dbReference>
<evidence type="ECO:0000256" key="4">
    <source>
        <dbReference type="ARBA" id="ARBA00022692"/>
    </source>
</evidence>
<dbReference type="RefSeq" id="WP_268041027.1">
    <property type="nucleotide sequence ID" value="NZ_JAPQER010000003.1"/>
</dbReference>
<keyword evidence="4 11" id="KW-0812">Transmembrane</keyword>
<evidence type="ECO:0000313" key="14">
    <source>
        <dbReference type="Proteomes" id="UP001078443"/>
    </source>
</evidence>
<comment type="cofactor">
    <cofactor evidence="1">
        <name>Zn(2+)</name>
        <dbReference type="ChEBI" id="CHEBI:29105"/>
    </cofactor>
</comment>
<feature type="transmembrane region" description="Helical" evidence="11">
    <location>
        <begin position="12"/>
        <end position="32"/>
    </location>
</feature>
<evidence type="ECO:0000256" key="5">
    <source>
        <dbReference type="ARBA" id="ARBA00022723"/>
    </source>
</evidence>
<keyword evidence="14" id="KW-1185">Reference proteome</keyword>
<accession>A0ABT4D0G2</accession>
<evidence type="ECO:0000256" key="7">
    <source>
        <dbReference type="ARBA" id="ARBA00022833"/>
    </source>
</evidence>
<feature type="transmembrane region" description="Helical" evidence="11">
    <location>
        <begin position="179"/>
        <end position="199"/>
    </location>
</feature>
<evidence type="ECO:0000256" key="6">
    <source>
        <dbReference type="ARBA" id="ARBA00022801"/>
    </source>
</evidence>
<feature type="transmembrane region" description="Helical" evidence="11">
    <location>
        <begin position="364"/>
        <end position="380"/>
    </location>
</feature>
<evidence type="ECO:0000256" key="1">
    <source>
        <dbReference type="ARBA" id="ARBA00001947"/>
    </source>
</evidence>
<evidence type="ECO:0000313" key="13">
    <source>
        <dbReference type="EMBL" id="MCY6484725.1"/>
    </source>
</evidence>
<protein>
    <submittedName>
        <fullName evidence="13">Zinc metalloprotease HtpX</fullName>
    </submittedName>
</protein>
<dbReference type="GO" id="GO:0008237">
    <property type="term" value="F:metallopeptidase activity"/>
    <property type="evidence" value="ECO:0007669"/>
    <property type="project" value="UniProtKB-KW"/>
</dbReference>
<evidence type="ECO:0000256" key="3">
    <source>
        <dbReference type="ARBA" id="ARBA00022670"/>
    </source>
</evidence>
<name>A0ABT4D0G2_9CLOT</name>
<gene>
    <name evidence="13" type="ORF">OW763_10265</name>
</gene>
<evidence type="ECO:0000259" key="12">
    <source>
        <dbReference type="Pfam" id="PF01435"/>
    </source>
</evidence>
<dbReference type="PANTHER" id="PTHR43221:SF2">
    <property type="entry name" value="PROTEASE HTPX HOMOLOG"/>
    <property type="match status" value="1"/>
</dbReference>
<evidence type="ECO:0000256" key="9">
    <source>
        <dbReference type="ARBA" id="ARBA00023049"/>
    </source>
</evidence>
<dbReference type="Proteomes" id="UP001078443">
    <property type="component" value="Unassembled WGS sequence"/>
</dbReference>
<dbReference type="CDD" id="cd07338">
    <property type="entry name" value="M48B_HtpX_like"/>
    <property type="match status" value="1"/>
</dbReference>
<feature type="transmembrane region" description="Helical" evidence="11">
    <location>
        <begin position="325"/>
        <end position="344"/>
    </location>
</feature>
<evidence type="ECO:0000256" key="8">
    <source>
        <dbReference type="ARBA" id="ARBA00022989"/>
    </source>
</evidence>
<organism evidence="13 14">
    <name type="scientific">Clostridium aestuarii</name>
    <dbReference type="NCBI Taxonomy" id="338193"/>
    <lineage>
        <taxon>Bacteria</taxon>
        <taxon>Bacillati</taxon>
        <taxon>Bacillota</taxon>
        <taxon>Clostridia</taxon>
        <taxon>Eubacteriales</taxon>
        <taxon>Clostridiaceae</taxon>
        <taxon>Clostridium</taxon>
    </lineage>
</organism>
<keyword evidence="6" id="KW-0378">Hydrolase</keyword>
<comment type="caution">
    <text evidence="13">The sequence shown here is derived from an EMBL/GenBank/DDBJ whole genome shotgun (WGS) entry which is preliminary data.</text>
</comment>
<dbReference type="EMBL" id="JAPQER010000003">
    <property type="protein sequence ID" value="MCY6484725.1"/>
    <property type="molecule type" value="Genomic_DNA"/>
</dbReference>
<keyword evidence="8 11" id="KW-1133">Transmembrane helix</keyword>
<evidence type="ECO:0000256" key="10">
    <source>
        <dbReference type="ARBA" id="ARBA00023136"/>
    </source>
</evidence>
<feature type="domain" description="Peptidase M48" evidence="12">
    <location>
        <begin position="78"/>
        <end position="305"/>
    </location>
</feature>
<feature type="transmembrane region" description="Helical" evidence="11">
    <location>
        <begin position="148"/>
        <end position="167"/>
    </location>
</feature>
<keyword evidence="3" id="KW-0645">Protease</keyword>